<name>A0A9N9ESA5_9GLOM</name>
<comment type="subcellular location">
    <subcellularLocation>
        <location evidence="1">Nucleus</location>
    </subcellularLocation>
</comment>
<evidence type="ECO:0000256" key="7">
    <source>
        <dbReference type="ARBA" id="ARBA00023204"/>
    </source>
</evidence>
<evidence type="ECO:0000256" key="1">
    <source>
        <dbReference type="ARBA" id="ARBA00004123"/>
    </source>
</evidence>
<keyword evidence="9" id="KW-0539">Nucleus</keyword>
<dbReference type="Pfam" id="PF04628">
    <property type="entry name" value="Sedlin_N"/>
    <property type="match status" value="1"/>
</dbReference>
<dbReference type="AlphaFoldDB" id="A0A9N9ESA5"/>
<dbReference type="SUPFAM" id="SSF48150">
    <property type="entry name" value="DNA-glycosylase"/>
    <property type="match status" value="1"/>
</dbReference>
<evidence type="ECO:0000313" key="17">
    <source>
        <dbReference type="EMBL" id="CAG8692776.1"/>
    </source>
</evidence>
<evidence type="ECO:0000256" key="2">
    <source>
        <dbReference type="ARBA" id="ARBA00006626"/>
    </source>
</evidence>
<dbReference type="InterPro" id="IPR011012">
    <property type="entry name" value="Longin-like_dom_sf"/>
</dbReference>
<dbReference type="InterPro" id="IPR006722">
    <property type="entry name" value="Sedlin"/>
</dbReference>
<evidence type="ECO:0000256" key="8">
    <source>
        <dbReference type="ARBA" id="ARBA00023239"/>
    </source>
</evidence>
<protein>
    <recommendedName>
        <fullName evidence="15">N-glycosylase/DNA lyase</fullName>
        <ecNumber evidence="4">4.2.99.18</ecNumber>
    </recommendedName>
    <alternativeName>
        <fullName evidence="12">Trafficking protein particle complex subunit 2-like protein</fullName>
    </alternativeName>
</protein>
<evidence type="ECO:0000256" key="13">
    <source>
        <dbReference type="ARBA" id="ARBA00025652"/>
    </source>
</evidence>
<dbReference type="InterPro" id="IPR011257">
    <property type="entry name" value="DNA_glycosylase"/>
</dbReference>
<proteinExistence type="inferred from homology"/>
<dbReference type="SUPFAM" id="SSF55945">
    <property type="entry name" value="TATA-box binding protein-like"/>
    <property type="match status" value="1"/>
</dbReference>
<evidence type="ECO:0000259" key="16">
    <source>
        <dbReference type="SMART" id="SM00478"/>
    </source>
</evidence>
<dbReference type="EMBL" id="CAJVPS010017196">
    <property type="protein sequence ID" value="CAG8692776.1"/>
    <property type="molecule type" value="Genomic_DNA"/>
</dbReference>
<dbReference type="GO" id="GO:0006285">
    <property type="term" value="P:base-excision repair, AP site formation"/>
    <property type="evidence" value="ECO:0007669"/>
    <property type="project" value="UniProtKB-ARBA"/>
</dbReference>
<evidence type="ECO:0000313" key="18">
    <source>
        <dbReference type="Proteomes" id="UP000789508"/>
    </source>
</evidence>
<dbReference type="Gene3D" id="1.10.1670.10">
    <property type="entry name" value="Helix-hairpin-Helix base-excision DNA repair enzymes (C-terminal)"/>
    <property type="match status" value="1"/>
</dbReference>
<dbReference type="Gene3D" id="3.30.310.40">
    <property type="match status" value="1"/>
</dbReference>
<comment type="similarity">
    <text evidence="2">Belongs to the TRAPP small subunits family. Sedlin subfamily.</text>
</comment>
<dbReference type="CDD" id="cd14854">
    <property type="entry name" value="TRAPPC2L"/>
    <property type="match status" value="1"/>
</dbReference>
<dbReference type="InterPro" id="IPR044760">
    <property type="entry name" value="TRAPPC2L"/>
</dbReference>
<evidence type="ECO:0000256" key="11">
    <source>
        <dbReference type="ARBA" id="ARBA00023295"/>
    </source>
</evidence>
<dbReference type="GO" id="GO:0005737">
    <property type="term" value="C:cytoplasm"/>
    <property type="evidence" value="ECO:0007669"/>
    <property type="project" value="GOC"/>
</dbReference>
<dbReference type="GO" id="GO:0034039">
    <property type="term" value="F:8-oxo-7,8-dihydroguanine DNA N-glycosylase activity"/>
    <property type="evidence" value="ECO:0007669"/>
    <property type="project" value="TreeGrafter"/>
</dbReference>
<keyword evidence="6" id="KW-0378">Hydrolase</keyword>
<evidence type="ECO:0000256" key="12">
    <source>
        <dbReference type="ARBA" id="ARBA00024408"/>
    </source>
</evidence>
<dbReference type="SMART" id="SM00478">
    <property type="entry name" value="ENDO3c"/>
    <property type="match status" value="1"/>
</dbReference>
<dbReference type="FunFam" id="1.10.340.30:FF:000006">
    <property type="entry name" value="N-glycosylase/DNA lyase isoform X2"/>
    <property type="match status" value="1"/>
</dbReference>
<dbReference type="Proteomes" id="UP000789508">
    <property type="component" value="Unassembled WGS sequence"/>
</dbReference>
<evidence type="ECO:0000256" key="4">
    <source>
        <dbReference type="ARBA" id="ARBA00012720"/>
    </source>
</evidence>
<evidence type="ECO:0000256" key="6">
    <source>
        <dbReference type="ARBA" id="ARBA00022801"/>
    </source>
</evidence>
<evidence type="ECO:0000256" key="3">
    <source>
        <dbReference type="ARBA" id="ARBA00010679"/>
    </source>
</evidence>
<dbReference type="GO" id="GO:0006888">
    <property type="term" value="P:endoplasmic reticulum to Golgi vesicle-mediated transport"/>
    <property type="evidence" value="ECO:0007669"/>
    <property type="project" value="InterPro"/>
</dbReference>
<keyword evidence="10" id="KW-0511">Multifunctional enzyme</keyword>
<accession>A0A9N9ESA5</accession>
<evidence type="ECO:0000256" key="14">
    <source>
        <dbReference type="ARBA" id="ARBA00044632"/>
    </source>
</evidence>
<keyword evidence="18" id="KW-1185">Reference proteome</keyword>
<comment type="catalytic activity">
    <reaction evidence="14">
        <text>2'-deoxyribonucleotide-(2'-deoxyribose 5'-phosphate)-2'-deoxyribonucleotide-DNA = a 3'-end 2'-deoxyribonucleotide-(2,3-dehydro-2,3-deoxyribose 5'-phosphate)-DNA + a 5'-end 5'-phospho-2'-deoxyribonucleoside-DNA + H(+)</text>
        <dbReference type="Rhea" id="RHEA:66592"/>
        <dbReference type="Rhea" id="RHEA-COMP:13180"/>
        <dbReference type="Rhea" id="RHEA-COMP:16897"/>
        <dbReference type="Rhea" id="RHEA-COMP:17067"/>
        <dbReference type="ChEBI" id="CHEBI:15378"/>
        <dbReference type="ChEBI" id="CHEBI:136412"/>
        <dbReference type="ChEBI" id="CHEBI:157695"/>
        <dbReference type="ChEBI" id="CHEBI:167181"/>
        <dbReference type="EC" id="4.2.99.18"/>
    </reaction>
</comment>
<dbReference type="GO" id="GO:0006289">
    <property type="term" value="P:nucleotide-excision repair"/>
    <property type="evidence" value="ECO:0007669"/>
    <property type="project" value="InterPro"/>
</dbReference>
<dbReference type="FunFam" id="1.10.1670.10:FF:000005">
    <property type="entry name" value="N-glycosylase/DNA lyase OGG1"/>
    <property type="match status" value="1"/>
</dbReference>
<comment type="function">
    <text evidence="13">DNA repair enzyme that incises DNA at 8-oxoG residues. Excises 7,8-dihydro-8-oxoguanine and 2,6-diamino-4-hydroxy-5-N-methylformamidopyrimidine (FAPY) from damaged DNA. Has a beta-lyase activity that nicks DNA 3' to the lesion.</text>
</comment>
<comment type="similarity">
    <text evidence="3">Belongs to the type-1 OGG1 family.</text>
</comment>
<dbReference type="PANTHER" id="PTHR10242">
    <property type="entry name" value="8-OXOGUANINE DNA GLYCOSYLASE"/>
    <property type="match status" value="1"/>
</dbReference>
<keyword evidence="7" id="KW-0234">DNA repair</keyword>
<dbReference type="InterPro" id="IPR023170">
    <property type="entry name" value="HhH_base_excis_C"/>
</dbReference>
<evidence type="ECO:0000256" key="15">
    <source>
        <dbReference type="ARBA" id="ARBA00073127"/>
    </source>
</evidence>
<dbReference type="Gene3D" id="3.30.450.70">
    <property type="match status" value="1"/>
</dbReference>
<evidence type="ECO:0000256" key="5">
    <source>
        <dbReference type="ARBA" id="ARBA00022763"/>
    </source>
</evidence>
<dbReference type="SUPFAM" id="SSF64356">
    <property type="entry name" value="SNARE-like"/>
    <property type="match status" value="1"/>
</dbReference>
<dbReference type="PANTHER" id="PTHR10242:SF2">
    <property type="entry name" value="N-GLYCOSYLASE_DNA LYASE"/>
    <property type="match status" value="1"/>
</dbReference>
<dbReference type="GO" id="GO:0140078">
    <property type="term" value="F:class I DNA-(apurinic or apyrimidinic site) endonuclease activity"/>
    <property type="evidence" value="ECO:0007669"/>
    <property type="project" value="UniProtKB-EC"/>
</dbReference>
<organism evidence="17 18">
    <name type="scientific">Ambispora leptoticha</name>
    <dbReference type="NCBI Taxonomy" id="144679"/>
    <lineage>
        <taxon>Eukaryota</taxon>
        <taxon>Fungi</taxon>
        <taxon>Fungi incertae sedis</taxon>
        <taxon>Mucoromycota</taxon>
        <taxon>Glomeromycotina</taxon>
        <taxon>Glomeromycetes</taxon>
        <taxon>Archaeosporales</taxon>
        <taxon>Ambisporaceae</taxon>
        <taxon>Ambispora</taxon>
    </lineage>
</organism>
<feature type="domain" description="HhH-GPD" evidence="16">
    <location>
        <begin position="128"/>
        <end position="307"/>
    </location>
</feature>
<dbReference type="CDD" id="cd00056">
    <property type="entry name" value="ENDO3c"/>
    <property type="match status" value="1"/>
</dbReference>
<dbReference type="Pfam" id="PF07934">
    <property type="entry name" value="OGG_N"/>
    <property type="match status" value="1"/>
</dbReference>
<keyword evidence="11" id="KW-0326">Glycosidase</keyword>
<keyword evidence="8" id="KW-0456">Lyase</keyword>
<dbReference type="OrthoDB" id="238681at2759"/>
<gene>
    <name evidence="17" type="ORF">ALEPTO_LOCUS11267</name>
</gene>
<dbReference type="InterPro" id="IPR052054">
    <property type="entry name" value="Oxidative_DNA_repair_enzyme"/>
</dbReference>
<dbReference type="EC" id="4.2.99.18" evidence="4"/>
<dbReference type="GO" id="GO:0003684">
    <property type="term" value="F:damaged DNA binding"/>
    <property type="evidence" value="ECO:0007669"/>
    <property type="project" value="InterPro"/>
</dbReference>
<reference evidence="17" key="1">
    <citation type="submission" date="2021-06" db="EMBL/GenBank/DDBJ databases">
        <authorList>
            <person name="Kallberg Y."/>
            <person name="Tangrot J."/>
            <person name="Rosling A."/>
        </authorList>
    </citation>
    <scope>NUCLEOTIDE SEQUENCE</scope>
    <source>
        <strain evidence="17">FL130A</strain>
    </source>
</reference>
<dbReference type="Pfam" id="PF00730">
    <property type="entry name" value="HhH-GPD"/>
    <property type="match status" value="1"/>
</dbReference>
<feature type="non-terminal residue" evidence="17">
    <location>
        <position position="1"/>
    </location>
</feature>
<dbReference type="InterPro" id="IPR012904">
    <property type="entry name" value="OGG_N"/>
</dbReference>
<keyword evidence="5" id="KW-0227">DNA damage</keyword>
<sequence length="443" mass="50664">MSSIWRCLQIAPEELRLETTLKCGQSFRWKVSGENECCSTASNIFFRTYPTISSSTSSQPEQTTRQIEKDLDSVYKFLYDYFQLNLNLSECYARWSAADPNFAKVAQQFQGIRILRQDPVENLICFICSSNNNISRISQMVEKLCRKYGKKIYALNNEDYYDFPTLEKLAGSNVEEELKKLGFGYRAKYISQTVHYIFNNISDGEKWLFSLRNASYRDAHSSLLQLSGVGPKVADCVCLMSLDKQDAIPVDTHVWQIAKREYGFDSKPGKSPKTLTNRMYEEIGDHFRTLFGNYSGWAHSVLFAADLKVFESRREDVSVNDSKSEDAGSIPLDKTFSSTKKTLISVKQKNKDLLIEPNNPLYIRNFSTTHPDLKYHYIAHTSCDVIEERVTSGPKTTDAYLGLLYAMEDLAVYGYLTNTRVKFVIVLAVPDTIIKDSDMKSVW</sequence>
<evidence type="ECO:0000256" key="10">
    <source>
        <dbReference type="ARBA" id="ARBA00023268"/>
    </source>
</evidence>
<comment type="caution">
    <text evidence="17">The sequence shown here is derived from an EMBL/GenBank/DDBJ whole genome shotgun (WGS) entry which is preliminary data.</text>
</comment>
<dbReference type="Gene3D" id="1.10.340.30">
    <property type="entry name" value="Hypothetical protein, domain 2"/>
    <property type="match status" value="1"/>
</dbReference>
<evidence type="ECO:0000256" key="9">
    <source>
        <dbReference type="ARBA" id="ARBA00023242"/>
    </source>
</evidence>
<dbReference type="InterPro" id="IPR003265">
    <property type="entry name" value="HhH-GPD_domain"/>
</dbReference>
<dbReference type="GO" id="GO:0005634">
    <property type="term" value="C:nucleus"/>
    <property type="evidence" value="ECO:0007669"/>
    <property type="project" value="UniProtKB-SubCell"/>
</dbReference>